<evidence type="ECO:0000256" key="8">
    <source>
        <dbReference type="ARBA" id="ARBA00022741"/>
    </source>
</evidence>
<dbReference type="GO" id="GO:0015833">
    <property type="term" value="P:peptide transport"/>
    <property type="evidence" value="ECO:0007669"/>
    <property type="project" value="InterPro"/>
</dbReference>
<accession>A0AAP4VIW3</accession>
<sequence>MTSSRNPSGLVLPEQRVVAVDDLSVTFRREGATFDAVRNVSFHVDRGETLAIVGESGSGKSVTSLALMRLVEHGGGAITNGRIAFRRRGGAIVDLAQASGATMRGIRGADIAMIFQEPMTSLNPVFTVGDQISEAIALHQSKSPSEARAETLRLLELVRIPEARRVFARYPHQLSGGMRQRVMIAMALSCRPSLLIADEPTTALDVTIQAQILQLVRGLQDEMNMGVIFITHDMGVVAEVADRVLVMYRGEKVEEGESDRIFAAPEHRYTRALLAAVPKLGSMQGTDAPEKFPLLKVEGASATPATTACAANDAAQPPVDHAAPPILRVRDLVTRFPVKSGVFGRVSQYVHAVERVSFELRAGETLALVGESGCGKSTTGRSLLRLVESQSGSIEFDGRDISAMKGHDLQALRRNIQFIFQDPFASLNPRLTVGFSIMEPLLVHGVASGAEAQARVDWLLDKVGLPPEAARRYPHEFSGGQRQRIAIARALALNPKVVIADESVSALDVSVQAQIVNLMLDLQRELGVAYLFISHDMAVVERISHRVAVMYLGQIVEIGPRRAVFEAPQHPYTKKLMSAVPVADPARRHAPRQLAADEIPSPIRAVGDEPAVAPLVAVGPDHYVATHRVGGAY</sequence>
<name>A0AAP4VIW3_9BURK</name>
<evidence type="ECO:0000256" key="13">
    <source>
        <dbReference type="ARBA" id="ARBA00037530"/>
    </source>
</evidence>
<evidence type="ECO:0000256" key="10">
    <source>
        <dbReference type="ARBA" id="ARBA00022840"/>
    </source>
</evidence>
<evidence type="ECO:0000256" key="6">
    <source>
        <dbReference type="ARBA" id="ARBA00022519"/>
    </source>
</evidence>
<keyword evidence="11" id="KW-1278">Translocase</keyword>
<protein>
    <recommendedName>
        <fullName evidence="16">Glutathione import ATP-binding protein GsiA</fullName>
        <ecNumber evidence="15">7.4.2.10</ecNumber>
    </recommendedName>
</protein>
<dbReference type="PROSITE" id="PS00211">
    <property type="entry name" value="ABC_TRANSPORTER_1"/>
    <property type="match status" value="2"/>
</dbReference>
<dbReference type="InterPro" id="IPR013563">
    <property type="entry name" value="Oligopep_ABC_C"/>
</dbReference>
<dbReference type="Gene3D" id="3.40.50.300">
    <property type="entry name" value="P-loop containing nucleotide triphosphate hydrolases"/>
    <property type="match status" value="2"/>
</dbReference>
<dbReference type="GO" id="GO:0055085">
    <property type="term" value="P:transmembrane transport"/>
    <property type="evidence" value="ECO:0007669"/>
    <property type="project" value="UniProtKB-ARBA"/>
</dbReference>
<keyword evidence="9" id="KW-0378">Hydrolase</keyword>
<evidence type="ECO:0000259" key="18">
    <source>
        <dbReference type="PROSITE" id="PS50893"/>
    </source>
</evidence>
<dbReference type="CDD" id="cd03257">
    <property type="entry name" value="ABC_NikE_OppD_transporters"/>
    <property type="match status" value="2"/>
</dbReference>
<comment type="catalytic activity">
    <reaction evidence="17">
        <text>glutathione(out) + ATP + H2O = glutathione(in) + ADP + phosphate + H(+)</text>
        <dbReference type="Rhea" id="RHEA:29791"/>
        <dbReference type="ChEBI" id="CHEBI:15377"/>
        <dbReference type="ChEBI" id="CHEBI:15378"/>
        <dbReference type="ChEBI" id="CHEBI:30616"/>
        <dbReference type="ChEBI" id="CHEBI:43474"/>
        <dbReference type="ChEBI" id="CHEBI:57925"/>
        <dbReference type="ChEBI" id="CHEBI:456216"/>
        <dbReference type="EC" id="7.4.2.10"/>
    </reaction>
</comment>
<keyword evidence="5" id="KW-1003">Cell membrane</keyword>
<comment type="similarity">
    <text evidence="14">Belongs to the ABC transporter superfamily. Glutathione importer (TC 3.A.1.5.11) family.</text>
</comment>
<evidence type="ECO:0000256" key="14">
    <source>
        <dbReference type="ARBA" id="ARBA00038416"/>
    </source>
</evidence>
<evidence type="ECO:0000256" key="3">
    <source>
        <dbReference type="ARBA" id="ARBA00011469"/>
    </source>
</evidence>
<evidence type="ECO:0000256" key="12">
    <source>
        <dbReference type="ARBA" id="ARBA00023136"/>
    </source>
</evidence>
<dbReference type="InterPro" id="IPR050319">
    <property type="entry name" value="ABC_transp_ATP-bind"/>
</dbReference>
<gene>
    <name evidence="19" type="ORF">QZM56_31350</name>
</gene>
<comment type="subcellular location">
    <subcellularLocation>
        <location evidence="2">Cell inner membrane</location>
    </subcellularLocation>
    <subcellularLocation>
        <location evidence="1">Membrane</location>
        <topology evidence="1">Peripheral membrane protein</topology>
    </subcellularLocation>
</comment>
<evidence type="ECO:0000256" key="7">
    <source>
        <dbReference type="ARBA" id="ARBA00022737"/>
    </source>
</evidence>
<dbReference type="InterPro" id="IPR003439">
    <property type="entry name" value="ABC_transporter-like_ATP-bd"/>
</dbReference>
<dbReference type="Pfam" id="PF00005">
    <property type="entry name" value="ABC_tran"/>
    <property type="match status" value="2"/>
</dbReference>
<evidence type="ECO:0000256" key="9">
    <source>
        <dbReference type="ARBA" id="ARBA00022801"/>
    </source>
</evidence>
<evidence type="ECO:0000313" key="20">
    <source>
        <dbReference type="Proteomes" id="UP001172109"/>
    </source>
</evidence>
<dbReference type="Pfam" id="PF08352">
    <property type="entry name" value="oligo_HPY"/>
    <property type="match status" value="2"/>
</dbReference>
<evidence type="ECO:0000256" key="5">
    <source>
        <dbReference type="ARBA" id="ARBA00022475"/>
    </source>
</evidence>
<feature type="domain" description="ABC transporter" evidence="18">
    <location>
        <begin position="327"/>
        <end position="577"/>
    </location>
</feature>
<dbReference type="InterPro" id="IPR027417">
    <property type="entry name" value="P-loop_NTPase"/>
</dbReference>
<evidence type="ECO:0000256" key="1">
    <source>
        <dbReference type="ARBA" id="ARBA00004170"/>
    </source>
</evidence>
<evidence type="ECO:0000313" key="19">
    <source>
        <dbReference type="EMBL" id="MDN7569008.1"/>
    </source>
</evidence>
<dbReference type="FunFam" id="3.40.50.300:FF:000016">
    <property type="entry name" value="Oligopeptide ABC transporter ATP-binding component"/>
    <property type="match status" value="2"/>
</dbReference>
<dbReference type="PANTHER" id="PTHR43776:SF15">
    <property type="entry name" value="GLUTATHIONE IMPORT ATP-BINDING PROTEIN GSIA"/>
    <property type="match status" value="1"/>
</dbReference>
<dbReference type="PANTHER" id="PTHR43776">
    <property type="entry name" value="TRANSPORT ATP-BINDING PROTEIN"/>
    <property type="match status" value="1"/>
</dbReference>
<dbReference type="SMART" id="SM00382">
    <property type="entry name" value="AAA"/>
    <property type="match status" value="2"/>
</dbReference>
<evidence type="ECO:0000256" key="16">
    <source>
        <dbReference type="ARBA" id="ARBA00041187"/>
    </source>
</evidence>
<evidence type="ECO:0000256" key="17">
    <source>
        <dbReference type="ARBA" id="ARBA00047640"/>
    </source>
</evidence>
<evidence type="ECO:0000256" key="11">
    <source>
        <dbReference type="ARBA" id="ARBA00022967"/>
    </source>
</evidence>
<reference evidence="19" key="1">
    <citation type="submission" date="2023-07" db="EMBL/GenBank/DDBJ databases">
        <title>A collection of bacterial strains from the Burkholderia cepacia Research Laboratory and Repository.</title>
        <authorList>
            <person name="Lipuma J."/>
            <person name="Spilker T."/>
            <person name="Caverly L."/>
        </authorList>
    </citation>
    <scope>NUCLEOTIDE SEQUENCE</scope>
    <source>
        <strain evidence="19">AU44979</strain>
    </source>
</reference>
<keyword evidence="12" id="KW-0472">Membrane</keyword>
<keyword evidence="6" id="KW-0997">Cell inner membrane</keyword>
<proteinExistence type="inferred from homology"/>
<feature type="domain" description="ABC transporter" evidence="18">
    <location>
        <begin position="18"/>
        <end position="274"/>
    </location>
</feature>
<dbReference type="EMBL" id="JAUJQS010000031">
    <property type="protein sequence ID" value="MDN7569008.1"/>
    <property type="molecule type" value="Genomic_DNA"/>
</dbReference>
<keyword evidence="8" id="KW-0547">Nucleotide-binding</keyword>
<comment type="caution">
    <text evidence="19">The sequence shown here is derived from an EMBL/GenBank/DDBJ whole genome shotgun (WGS) entry which is preliminary data.</text>
</comment>
<dbReference type="SUPFAM" id="SSF52540">
    <property type="entry name" value="P-loop containing nucleoside triphosphate hydrolases"/>
    <property type="match status" value="2"/>
</dbReference>
<dbReference type="NCBIfam" id="NF008453">
    <property type="entry name" value="PRK11308.1"/>
    <property type="match status" value="2"/>
</dbReference>
<dbReference type="RefSeq" id="WP_105815377.1">
    <property type="nucleotide sequence ID" value="NZ_CABVQJ010000041.1"/>
</dbReference>
<dbReference type="GO" id="GO:0016887">
    <property type="term" value="F:ATP hydrolysis activity"/>
    <property type="evidence" value="ECO:0007669"/>
    <property type="project" value="InterPro"/>
</dbReference>
<dbReference type="GO" id="GO:0005886">
    <property type="term" value="C:plasma membrane"/>
    <property type="evidence" value="ECO:0007669"/>
    <property type="project" value="UniProtKB-SubCell"/>
</dbReference>
<dbReference type="Proteomes" id="UP001172109">
    <property type="component" value="Unassembled WGS sequence"/>
</dbReference>
<dbReference type="PROSITE" id="PS50893">
    <property type="entry name" value="ABC_TRANSPORTER_2"/>
    <property type="match status" value="2"/>
</dbReference>
<evidence type="ECO:0000256" key="4">
    <source>
        <dbReference type="ARBA" id="ARBA00022448"/>
    </source>
</evidence>
<dbReference type="InterPro" id="IPR017871">
    <property type="entry name" value="ABC_transporter-like_CS"/>
</dbReference>
<comment type="subunit">
    <text evidence="3">The complex is composed of two ATP-binding proteins (GsiA), two transmembrane proteins (GsiC and GsiD) and a solute-binding protein (GsiB).</text>
</comment>
<evidence type="ECO:0000256" key="15">
    <source>
        <dbReference type="ARBA" id="ARBA00039050"/>
    </source>
</evidence>
<dbReference type="InterPro" id="IPR003593">
    <property type="entry name" value="AAA+_ATPase"/>
</dbReference>
<dbReference type="NCBIfam" id="NF007739">
    <property type="entry name" value="PRK10419.1"/>
    <property type="match status" value="2"/>
</dbReference>
<keyword evidence="10 19" id="KW-0067">ATP-binding</keyword>
<keyword evidence="4" id="KW-0813">Transport</keyword>
<dbReference type="GO" id="GO:0005524">
    <property type="term" value="F:ATP binding"/>
    <property type="evidence" value="ECO:0007669"/>
    <property type="project" value="UniProtKB-KW"/>
</dbReference>
<comment type="function">
    <text evidence="13">Part of the ABC transporter complex GsiABCD involved in glutathione import. Responsible for energy coupling to the transport system.</text>
</comment>
<organism evidence="19 20">
    <name type="scientific">Burkholderia contaminans</name>
    <dbReference type="NCBI Taxonomy" id="488447"/>
    <lineage>
        <taxon>Bacteria</taxon>
        <taxon>Pseudomonadati</taxon>
        <taxon>Pseudomonadota</taxon>
        <taxon>Betaproteobacteria</taxon>
        <taxon>Burkholderiales</taxon>
        <taxon>Burkholderiaceae</taxon>
        <taxon>Burkholderia</taxon>
        <taxon>Burkholderia cepacia complex</taxon>
    </lineage>
</organism>
<dbReference type="EC" id="7.4.2.10" evidence="15"/>
<keyword evidence="7" id="KW-0677">Repeat</keyword>
<evidence type="ECO:0000256" key="2">
    <source>
        <dbReference type="ARBA" id="ARBA00004533"/>
    </source>
</evidence>
<dbReference type="AlphaFoldDB" id="A0AAP4VIW3"/>